<dbReference type="PANTHER" id="PTHR34065:SF1">
    <property type="entry name" value="CELL DIVISION CONTROL PROTEIN 14"/>
    <property type="match status" value="1"/>
</dbReference>
<organism evidence="1 2">
    <name type="scientific">Ceratodon purpureus</name>
    <name type="common">Fire moss</name>
    <name type="synonym">Dicranum purpureum</name>
    <dbReference type="NCBI Taxonomy" id="3225"/>
    <lineage>
        <taxon>Eukaryota</taxon>
        <taxon>Viridiplantae</taxon>
        <taxon>Streptophyta</taxon>
        <taxon>Embryophyta</taxon>
        <taxon>Bryophyta</taxon>
        <taxon>Bryophytina</taxon>
        <taxon>Bryopsida</taxon>
        <taxon>Dicranidae</taxon>
        <taxon>Pseudoditrichales</taxon>
        <taxon>Ditrichaceae</taxon>
        <taxon>Ceratodon</taxon>
    </lineage>
</organism>
<evidence type="ECO:0000313" key="2">
    <source>
        <dbReference type="Proteomes" id="UP000822688"/>
    </source>
</evidence>
<dbReference type="InterPro" id="IPR011989">
    <property type="entry name" value="ARM-like"/>
</dbReference>
<dbReference type="EMBL" id="CM026427">
    <property type="protein sequence ID" value="KAG0569884.1"/>
    <property type="molecule type" value="Genomic_DNA"/>
</dbReference>
<dbReference type="AlphaFoldDB" id="A0A8T0HHJ4"/>
<reference evidence="1 2" key="1">
    <citation type="submission" date="2020-06" db="EMBL/GenBank/DDBJ databases">
        <title>WGS assembly of Ceratodon purpureus strain R40.</title>
        <authorList>
            <person name="Carey S.B."/>
            <person name="Jenkins J."/>
            <person name="Shu S."/>
            <person name="Lovell J.T."/>
            <person name="Sreedasyam A."/>
            <person name="Maumus F."/>
            <person name="Tiley G.P."/>
            <person name="Fernandez-Pozo N."/>
            <person name="Barry K."/>
            <person name="Chen C."/>
            <person name="Wang M."/>
            <person name="Lipzen A."/>
            <person name="Daum C."/>
            <person name="Saski C.A."/>
            <person name="Payton A.C."/>
            <person name="Mcbreen J.C."/>
            <person name="Conrad R.E."/>
            <person name="Kollar L.M."/>
            <person name="Olsson S."/>
            <person name="Huttunen S."/>
            <person name="Landis J.B."/>
            <person name="Wickett N.J."/>
            <person name="Johnson M.G."/>
            <person name="Rensing S.A."/>
            <person name="Grimwood J."/>
            <person name="Schmutz J."/>
            <person name="Mcdaniel S.F."/>
        </authorList>
    </citation>
    <scope>NUCLEOTIDE SEQUENCE [LARGE SCALE GENOMIC DNA]</scope>
    <source>
        <strain evidence="1 2">R40</strain>
    </source>
</reference>
<dbReference type="InterPro" id="IPR016024">
    <property type="entry name" value="ARM-type_fold"/>
</dbReference>
<sequence length="319" mass="35018">MILRQPNWAQDLLATQAASGEGEGGRGQQQQQGVSPVVELVMALSDQRLYREVVWSLKRGLHDARSEFSFVRMRGLNALAKFMSTAANAEKVMELFRDSQSYRELQVVPVLFDYTLAPRKRLAKNLSNVAAVEAASDVESAPTTAEVTVALRVLEGCCLLYSGCRASASQHAAVSELIDFFLAGGPSVQSTCLDGLLAVMLDSPPNQKEFERVHGLRKIAEMLRNSHLDPDIRLKIAEFIVILISQVLPNGNRGFGVGEGSKPAWMTKWAQQELVEILGEESSAVVDGIIDAGRQTFSDQDNQQTSMLRYAQELLHLAS</sequence>
<proteinExistence type="predicted"/>
<evidence type="ECO:0000313" key="1">
    <source>
        <dbReference type="EMBL" id="KAG0569884.1"/>
    </source>
</evidence>
<dbReference type="InterPro" id="IPR012535">
    <property type="entry name" value="Cell_div_Cdc14"/>
</dbReference>
<keyword evidence="2" id="KW-1185">Reference proteome</keyword>
<dbReference type="SUPFAM" id="SSF48371">
    <property type="entry name" value="ARM repeat"/>
    <property type="match status" value="1"/>
</dbReference>
<comment type="caution">
    <text evidence="1">The sequence shown here is derived from an EMBL/GenBank/DDBJ whole genome shotgun (WGS) entry which is preliminary data.</text>
</comment>
<protein>
    <submittedName>
        <fullName evidence="1">Uncharacterized protein</fullName>
    </submittedName>
</protein>
<gene>
    <name evidence="1" type="ORF">KC19_6G123100</name>
</gene>
<dbReference type="Pfam" id="PF08045">
    <property type="entry name" value="CDC14"/>
    <property type="match status" value="1"/>
</dbReference>
<dbReference type="Gene3D" id="1.25.10.10">
    <property type="entry name" value="Leucine-rich Repeat Variant"/>
    <property type="match status" value="1"/>
</dbReference>
<dbReference type="Proteomes" id="UP000822688">
    <property type="component" value="Chromosome 6"/>
</dbReference>
<dbReference type="EMBL" id="CM026427">
    <property type="protein sequence ID" value="KAG0569883.1"/>
    <property type="molecule type" value="Genomic_DNA"/>
</dbReference>
<name>A0A8T0HHJ4_CERPU</name>
<dbReference type="PANTHER" id="PTHR34065">
    <property type="entry name" value="CELL DIVISION CONTROL PROTEIN 14"/>
    <property type="match status" value="1"/>
</dbReference>
<accession>A0A8T0HHJ4</accession>